<sequence length="280" mass="31411">MGRALSSLIDNIDLEKIDINIFRGKTIDDARDYVYGGQVLAQAINAASRTVARPLVLHSLHAYLLREGDEDSPIIYEVDRIRDGRSFTTRRVVAIQHGRAIFNVSLSYQLPEEALVEHGSPMPKVVGPEDLINDEILAMELYGEARQKAWPVEYRQVDPVNPNNPEVKPANTCVWFRSNGALADDYAMHQELLAYASDYLLLQTALRPHGMHADEAALQVASLDHSLWFHRPFRVDEWLLYEIESTAAAGARAFCRGRVFNVDGDLVASTAQEGLIRNSR</sequence>
<dbReference type="CDD" id="cd03445">
    <property type="entry name" value="Thioesterase_II_repeat2"/>
    <property type="match status" value="1"/>
</dbReference>
<dbReference type="Gene3D" id="2.40.160.210">
    <property type="entry name" value="Acyl-CoA thioesterase, double hotdog domain"/>
    <property type="match status" value="1"/>
</dbReference>
<dbReference type="SUPFAM" id="SSF54637">
    <property type="entry name" value="Thioesterase/thiol ester dehydrase-isomerase"/>
    <property type="match status" value="2"/>
</dbReference>
<proteinExistence type="inferred from homology"/>
<dbReference type="Proteomes" id="UP000441399">
    <property type="component" value="Unassembled WGS sequence"/>
</dbReference>
<accession>A0A5S9QXX7</accession>
<evidence type="ECO:0000256" key="8">
    <source>
        <dbReference type="ARBA" id="ARBA00079653"/>
    </source>
</evidence>
<dbReference type="CDD" id="cd03444">
    <property type="entry name" value="Thioesterase_II_repeat1"/>
    <property type="match status" value="1"/>
</dbReference>
<dbReference type="InterPro" id="IPR029069">
    <property type="entry name" value="HotDog_dom_sf"/>
</dbReference>
<dbReference type="PANTHER" id="PTHR11066:SF34">
    <property type="entry name" value="ACYL-COENZYME A THIOESTERASE 8"/>
    <property type="match status" value="1"/>
</dbReference>
<dbReference type="Pfam" id="PF13622">
    <property type="entry name" value="4HBT_3"/>
    <property type="match status" value="1"/>
</dbReference>
<evidence type="ECO:0000256" key="1">
    <source>
        <dbReference type="ARBA" id="ARBA00006538"/>
    </source>
</evidence>
<dbReference type="GO" id="GO:0009062">
    <property type="term" value="P:fatty acid catabolic process"/>
    <property type="evidence" value="ECO:0007669"/>
    <property type="project" value="TreeGrafter"/>
</dbReference>
<dbReference type="EMBL" id="CACSIO010000060">
    <property type="protein sequence ID" value="CAA0124280.1"/>
    <property type="molecule type" value="Genomic_DNA"/>
</dbReference>
<dbReference type="FunFam" id="2.40.160.210:FF:000001">
    <property type="entry name" value="Acyl-CoA thioesterase II"/>
    <property type="match status" value="1"/>
</dbReference>
<dbReference type="AlphaFoldDB" id="A0A5S9QXX7"/>
<organism evidence="12 14">
    <name type="scientific">BD1-7 clade bacterium</name>
    <dbReference type="NCBI Taxonomy" id="2029982"/>
    <lineage>
        <taxon>Bacteria</taxon>
        <taxon>Pseudomonadati</taxon>
        <taxon>Pseudomonadota</taxon>
        <taxon>Gammaproteobacteria</taxon>
        <taxon>Cellvibrionales</taxon>
        <taxon>Spongiibacteraceae</taxon>
        <taxon>BD1-7 clade</taxon>
    </lineage>
</organism>
<evidence type="ECO:0000259" key="10">
    <source>
        <dbReference type="Pfam" id="PF13622"/>
    </source>
</evidence>
<evidence type="ECO:0000256" key="3">
    <source>
        <dbReference type="ARBA" id="ARBA00022801"/>
    </source>
</evidence>
<evidence type="ECO:0000313" key="14">
    <source>
        <dbReference type="Proteomes" id="UP000441399"/>
    </source>
</evidence>
<comment type="subunit">
    <text evidence="2">Homotetramer.</text>
</comment>
<dbReference type="InterPro" id="IPR003703">
    <property type="entry name" value="Acyl_CoA_thio"/>
</dbReference>
<dbReference type="EMBL" id="CACSII010000014">
    <property type="protein sequence ID" value="CAA0108821.1"/>
    <property type="molecule type" value="Genomic_DNA"/>
</dbReference>
<name>A0A5S9QXX7_9GAMM</name>
<dbReference type="OrthoDB" id="9781019at2"/>
<dbReference type="InterPro" id="IPR049449">
    <property type="entry name" value="TesB_ACOT8-like_N"/>
</dbReference>
<dbReference type="Pfam" id="PF02551">
    <property type="entry name" value="Acyl_CoA_thio"/>
    <property type="match status" value="1"/>
</dbReference>
<protein>
    <recommendedName>
        <fullName evidence="7">Acyl-CoA thioesterase 2</fullName>
        <ecNumber evidence="5">3.1.2.20</ecNumber>
    </recommendedName>
    <alternativeName>
        <fullName evidence="8">Thioesterase II</fullName>
    </alternativeName>
</protein>
<dbReference type="InterPro" id="IPR025652">
    <property type="entry name" value="TesB_C"/>
</dbReference>
<dbReference type="InterPro" id="IPR042171">
    <property type="entry name" value="Acyl-CoA_hotdog"/>
</dbReference>
<evidence type="ECO:0000313" key="12">
    <source>
        <dbReference type="EMBL" id="CAA0124280.1"/>
    </source>
</evidence>
<dbReference type="PANTHER" id="PTHR11066">
    <property type="entry name" value="ACYL-COA THIOESTERASE"/>
    <property type="match status" value="1"/>
</dbReference>
<dbReference type="Proteomes" id="UP000434580">
    <property type="component" value="Unassembled WGS sequence"/>
</dbReference>
<dbReference type="GO" id="GO:0006637">
    <property type="term" value="P:acyl-CoA metabolic process"/>
    <property type="evidence" value="ECO:0007669"/>
    <property type="project" value="InterPro"/>
</dbReference>
<gene>
    <name evidence="12" type="primary">tesB</name>
    <name evidence="11" type="ORF">DPBNPPHM_04140</name>
    <name evidence="12" type="ORF">OPDIPICF_03047</name>
</gene>
<evidence type="ECO:0000256" key="5">
    <source>
        <dbReference type="ARBA" id="ARBA00038894"/>
    </source>
</evidence>
<keyword evidence="3 12" id="KW-0378">Hydrolase</keyword>
<feature type="domain" description="Acyl-CoA thioesterase 2 C-terminal" evidence="9">
    <location>
        <begin position="166"/>
        <end position="275"/>
    </location>
</feature>
<evidence type="ECO:0000259" key="9">
    <source>
        <dbReference type="Pfam" id="PF02551"/>
    </source>
</evidence>
<evidence type="ECO:0000256" key="6">
    <source>
        <dbReference type="ARBA" id="ARBA00050943"/>
    </source>
</evidence>
<reference evidence="13 14" key="1">
    <citation type="submission" date="2019-11" db="EMBL/GenBank/DDBJ databases">
        <authorList>
            <person name="Holert J."/>
        </authorList>
    </citation>
    <scope>NUCLEOTIDE SEQUENCE [LARGE SCALE GENOMIC DNA]</scope>
    <source>
        <strain evidence="11">BC5_2</strain>
        <strain evidence="12">SB11_3</strain>
    </source>
</reference>
<evidence type="ECO:0000256" key="7">
    <source>
        <dbReference type="ARBA" id="ARBA00071120"/>
    </source>
</evidence>
<evidence type="ECO:0000313" key="13">
    <source>
        <dbReference type="Proteomes" id="UP000434580"/>
    </source>
</evidence>
<evidence type="ECO:0000313" key="11">
    <source>
        <dbReference type="EMBL" id="CAA0108821.1"/>
    </source>
</evidence>
<comment type="similarity">
    <text evidence="1">Belongs to the C/M/P thioester hydrolase family.</text>
</comment>
<evidence type="ECO:0000256" key="4">
    <source>
        <dbReference type="ARBA" id="ARBA00023098"/>
    </source>
</evidence>
<feature type="domain" description="Acyl-CoA thioesterase-like N-terminal HotDog" evidence="10">
    <location>
        <begin position="33"/>
        <end position="108"/>
    </location>
</feature>
<dbReference type="GO" id="GO:0047617">
    <property type="term" value="F:fatty acyl-CoA hydrolase activity"/>
    <property type="evidence" value="ECO:0007669"/>
    <property type="project" value="UniProtKB-EC"/>
</dbReference>
<keyword evidence="14" id="KW-1185">Reference proteome</keyword>
<evidence type="ECO:0000256" key="2">
    <source>
        <dbReference type="ARBA" id="ARBA00011881"/>
    </source>
</evidence>
<dbReference type="EC" id="3.1.2.20" evidence="5"/>
<comment type="catalytic activity">
    <reaction evidence="6">
        <text>a fatty acyl-CoA + H2O = a fatty acid + CoA + H(+)</text>
        <dbReference type="Rhea" id="RHEA:16781"/>
        <dbReference type="ChEBI" id="CHEBI:15377"/>
        <dbReference type="ChEBI" id="CHEBI:15378"/>
        <dbReference type="ChEBI" id="CHEBI:28868"/>
        <dbReference type="ChEBI" id="CHEBI:57287"/>
        <dbReference type="ChEBI" id="CHEBI:77636"/>
        <dbReference type="EC" id="3.1.2.20"/>
    </reaction>
    <physiologicalReaction direction="left-to-right" evidence="6">
        <dbReference type="Rhea" id="RHEA:16782"/>
    </physiologicalReaction>
</comment>
<keyword evidence="4" id="KW-0443">Lipid metabolism</keyword>